<keyword evidence="4" id="KW-0503">Monooxygenase</keyword>
<evidence type="ECO:0000259" key="6">
    <source>
        <dbReference type="Pfam" id="PF00296"/>
    </source>
</evidence>
<dbReference type="Proteomes" id="UP000194632">
    <property type="component" value="Unassembled WGS sequence"/>
</dbReference>
<evidence type="ECO:0000256" key="1">
    <source>
        <dbReference type="ARBA" id="ARBA00022630"/>
    </source>
</evidence>
<feature type="compositionally biased region" description="Polar residues" evidence="5">
    <location>
        <begin position="317"/>
        <end position="327"/>
    </location>
</feature>
<dbReference type="GO" id="GO:0046306">
    <property type="term" value="P:alkanesulfonate catabolic process"/>
    <property type="evidence" value="ECO:0007669"/>
    <property type="project" value="TreeGrafter"/>
</dbReference>
<dbReference type="EMBL" id="NGFO01000016">
    <property type="protein sequence ID" value="OUC78009.1"/>
    <property type="molecule type" value="Genomic_DNA"/>
</dbReference>
<sequence length="334" mass="35720">MAVTDGSGGPTIGLALPQLGEHVDAAAVRDFAVSAEELGFTGLWAQEHLFYSEQNSSVYGGRHTTAVHPAYRSVLGATELMAFVASCTRRALIGSSILVAGYHRPVELAQRLATLDVLSGGRLVAGLGVGWSDEEHRLMDVDPRTRGRRMDELVRAVQACWGPDPVEFDGDFFTIPTSTVRPKPVQTPHPPLLSGLRSERGLTRTAALFDIWNPSSGTVDALAAQLDSMAAQRPAGRAPVRLFLRSYLQRPTDPVGSGGQGLDGVAVDIGTAKAVGAEHFIIECNFSDDIRSPEDWARMPERLAPLIQLAREDSSAEPDSSGTGTARPQKENAS</sequence>
<keyword evidence="1" id="KW-0285">Flavoprotein</keyword>
<evidence type="ECO:0000313" key="7">
    <source>
        <dbReference type="EMBL" id="OUC78009.1"/>
    </source>
</evidence>
<dbReference type="NCBIfam" id="TIGR03619">
    <property type="entry name" value="F420_Rv2161c"/>
    <property type="match status" value="1"/>
</dbReference>
<dbReference type="PANTHER" id="PTHR42847:SF4">
    <property type="entry name" value="ALKANESULFONATE MONOOXYGENASE-RELATED"/>
    <property type="match status" value="1"/>
</dbReference>
<dbReference type="PANTHER" id="PTHR42847">
    <property type="entry name" value="ALKANESULFONATE MONOOXYGENASE"/>
    <property type="match status" value="1"/>
</dbReference>
<keyword evidence="3" id="KW-0560">Oxidoreductase</keyword>
<feature type="domain" description="Luciferase-like" evidence="6">
    <location>
        <begin position="23"/>
        <end position="238"/>
    </location>
</feature>
<keyword evidence="2" id="KW-0288">FMN</keyword>
<gene>
    <name evidence="7" type="ORF">CA982_14995</name>
</gene>
<accession>A0A2C9ZKU1</accession>
<evidence type="ECO:0000256" key="4">
    <source>
        <dbReference type="ARBA" id="ARBA00023033"/>
    </source>
</evidence>
<dbReference type="SUPFAM" id="SSF51679">
    <property type="entry name" value="Bacterial luciferase-like"/>
    <property type="match status" value="1"/>
</dbReference>
<proteinExistence type="predicted"/>
<dbReference type="AlphaFoldDB" id="A0A2C9ZKU1"/>
<evidence type="ECO:0000256" key="2">
    <source>
        <dbReference type="ARBA" id="ARBA00022643"/>
    </source>
</evidence>
<evidence type="ECO:0000313" key="8">
    <source>
        <dbReference type="Proteomes" id="UP000194632"/>
    </source>
</evidence>
<dbReference type="RefSeq" id="WP_086536088.1">
    <property type="nucleotide sequence ID" value="NZ_NGFO01000016.1"/>
</dbReference>
<reference evidence="7 8" key="1">
    <citation type="submission" date="2017-05" db="EMBL/GenBank/DDBJ databases">
        <title>Biotechnological potential of actinobacteria isolated from South African environments.</title>
        <authorList>
            <person name="Le Roes-Hill M."/>
            <person name="Prins A."/>
            <person name="Durrell K.A."/>
        </authorList>
    </citation>
    <scope>NUCLEOTIDE SEQUENCE [LARGE SCALE GENOMIC DNA]</scope>
    <source>
        <strain evidence="7">BS2</strain>
    </source>
</reference>
<evidence type="ECO:0000256" key="3">
    <source>
        <dbReference type="ARBA" id="ARBA00023002"/>
    </source>
</evidence>
<dbReference type="Gene3D" id="3.20.20.30">
    <property type="entry name" value="Luciferase-like domain"/>
    <property type="match status" value="1"/>
</dbReference>
<keyword evidence="8" id="KW-1185">Reference proteome</keyword>
<dbReference type="InterPro" id="IPR036661">
    <property type="entry name" value="Luciferase-like_sf"/>
</dbReference>
<dbReference type="InterPro" id="IPR011251">
    <property type="entry name" value="Luciferase-like_dom"/>
</dbReference>
<feature type="region of interest" description="Disordered" evidence="5">
    <location>
        <begin position="303"/>
        <end position="334"/>
    </location>
</feature>
<dbReference type="InterPro" id="IPR050172">
    <property type="entry name" value="SsuD_RutA_monooxygenase"/>
</dbReference>
<dbReference type="STRING" id="417102.CA982_14995"/>
<evidence type="ECO:0000256" key="5">
    <source>
        <dbReference type="SAM" id="MobiDB-lite"/>
    </source>
</evidence>
<protein>
    <submittedName>
        <fullName evidence="7">LLM class F420-dependent oxidoreductase</fullName>
    </submittedName>
</protein>
<name>A0A2C9ZKU1_9ACTN</name>
<dbReference type="InterPro" id="IPR019921">
    <property type="entry name" value="Lucif-like_OxRdtase_Rv2161c"/>
</dbReference>
<dbReference type="Pfam" id="PF00296">
    <property type="entry name" value="Bac_luciferase"/>
    <property type="match status" value="1"/>
</dbReference>
<organism evidence="7 8">
    <name type="scientific">Gordonia lacunae</name>
    <dbReference type="NCBI Taxonomy" id="417102"/>
    <lineage>
        <taxon>Bacteria</taxon>
        <taxon>Bacillati</taxon>
        <taxon>Actinomycetota</taxon>
        <taxon>Actinomycetes</taxon>
        <taxon>Mycobacteriales</taxon>
        <taxon>Gordoniaceae</taxon>
        <taxon>Gordonia</taxon>
    </lineage>
</organism>
<dbReference type="OrthoDB" id="3206024at2"/>
<dbReference type="GO" id="GO:0008726">
    <property type="term" value="F:alkanesulfonate monooxygenase activity"/>
    <property type="evidence" value="ECO:0007669"/>
    <property type="project" value="TreeGrafter"/>
</dbReference>
<comment type="caution">
    <text evidence="7">The sequence shown here is derived from an EMBL/GenBank/DDBJ whole genome shotgun (WGS) entry which is preliminary data.</text>
</comment>